<dbReference type="RefSeq" id="XP_008077847.1">
    <property type="nucleotide sequence ID" value="XM_008079656.1"/>
</dbReference>
<proteinExistence type="predicted"/>
<gene>
    <name evidence="1" type="ORF">GLAREA_10555</name>
</gene>
<organism evidence="1 2">
    <name type="scientific">Glarea lozoyensis (strain ATCC 20868 / MF5171)</name>
    <dbReference type="NCBI Taxonomy" id="1116229"/>
    <lineage>
        <taxon>Eukaryota</taxon>
        <taxon>Fungi</taxon>
        <taxon>Dikarya</taxon>
        <taxon>Ascomycota</taxon>
        <taxon>Pezizomycotina</taxon>
        <taxon>Leotiomycetes</taxon>
        <taxon>Helotiales</taxon>
        <taxon>Helotiaceae</taxon>
        <taxon>Glarea</taxon>
    </lineage>
</organism>
<dbReference type="EMBL" id="KE145355">
    <property type="protein sequence ID" value="EPE34860.1"/>
    <property type="molecule type" value="Genomic_DNA"/>
</dbReference>
<reference evidence="1 2" key="1">
    <citation type="journal article" date="2013" name="BMC Genomics">
        <title>Genomics-driven discovery of the pneumocandin biosynthetic gene cluster in the fungus Glarea lozoyensis.</title>
        <authorList>
            <person name="Chen L."/>
            <person name="Yue Q."/>
            <person name="Zhang X."/>
            <person name="Xiang M."/>
            <person name="Wang C."/>
            <person name="Li S."/>
            <person name="Che Y."/>
            <person name="Ortiz-Lopez F.J."/>
            <person name="Bills G.F."/>
            <person name="Liu X."/>
            <person name="An Z."/>
        </authorList>
    </citation>
    <scope>NUCLEOTIDE SEQUENCE [LARGE SCALE GENOMIC DNA]</scope>
    <source>
        <strain evidence="2">ATCC 20868 / MF5171</strain>
    </source>
</reference>
<evidence type="ECO:0000313" key="1">
    <source>
        <dbReference type="EMBL" id="EPE34860.1"/>
    </source>
</evidence>
<name>S3DAX2_GLAL2</name>
<sequence length="280" mass="31917">MDNEIIIPISNKFDVLRGYETEKPDIIPAIAQWATSAIEPESPTASTQDVTPLPWTEITTTPPSEPDITTTTTQHMTTTTVPETGILPSPTSPPNAITTNHKAESTSSTSTINPIALARARAAKLPSWDVCAHPYDPTDPDGLKIIYDPERPLWTVKDEKRSRARVERWLDAVVMGHDRMEGVMGGLLGRVLNDRAWREVDRITREDCGKAEQEEYERIGRNWCWVCEEWEDAREKRGWMERGWSGKWVEVEGHRDELWVKKSEWGCEEVERVQIIRGGW</sequence>
<keyword evidence="2" id="KW-1185">Reference proteome</keyword>
<protein>
    <submittedName>
        <fullName evidence="1">Uncharacterized protein</fullName>
    </submittedName>
</protein>
<evidence type="ECO:0000313" key="2">
    <source>
        <dbReference type="Proteomes" id="UP000016922"/>
    </source>
</evidence>
<dbReference type="Proteomes" id="UP000016922">
    <property type="component" value="Unassembled WGS sequence"/>
</dbReference>
<dbReference type="OrthoDB" id="10600043at2759"/>
<dbReference type="KEGG" id="glz:GLAREA_10555"/>
<dbReference type="GeneID" id="19469601"/>
<accession>S3DAX2</accession>
<dbReference type="HOGENOM" id="CLU_994171_0_0_1"/>
<dbReference type="AlphaFoldDB" id="S3DAX2"/>